<dbReference type="GO" id="GO:0003824">
    <property type="term" value="F:catalytic activity"/>
    <property type="evidence" value="ECO:0007669"/>
    <property type="project" value="InterPro"/>
</dbReference>
<feature type="domain" description="MOSC" evidence="1">
    <location>
        <begin position="28"/>
        <end position="183"/>
    </location>
</feature>
<evidence type="ECO:0000259" key="1">
    <source>
        <dbReference type="PROSITE" id="PS51340"/>
    </source>
</evidence>
<organism evidence="2 3">
    <name type="scientific">Roseobacter insulae</name>
    <dbReference type="NCBI Taxonomy" id="2859783"/>
    <lineage>
        <taxon>Bacteria</taxon>
        <taxon>Pseudomonadati</taxon>
        <taxon>Pseudomonadota</taxon>
        <taxon>Alphaproteobacteria</taxon>
        <taxon>Rhodobacterales</taxon>
        <taxon>Roseobacteraceae</taxon>
        <taxon>Roseobacter</taxon>
    </lineage>
</organism>
<dbReference type="PANTHER" id="PTHR36930:SF1">
    <property type="entry name" value="MOSC DOMAIN-CONTAINING PROTEIN"/>
    <property type="match status" value="1"/>
</dbReference>
<dbReference type="Proteomes" id="UP001138661">
    <property type="component" value="Unassembled WGS sequence"/>
</dbReference>
<reference evidence="2" key="1">
    <citation type="submission" date="2021-07" db="EMBL/GenBank/DDBJ databases">
        <title>Roseobacter insulae sp. nov., isolated from a tidal flat.</title>
        <authorList>
            <person name="Park S."/>
            <person name="Yoon J.-H."/>
        </authorList>
    </citation>
    <scope>NUCLEOTIDE SEQUENCE</scope>
    <source>
        <strain evidence="2">YSTF-M11</strain>
    </source>
</reference>
<proteinExistence type="predicted"/>
<dbReference type="EMBL" id="JAHXDN010000002">
    <property type="protein sequence ID" value="MBW4707637.1"/>
    <property type="molecule type" value="Genomic_DNA"/>
</dbReference>
<dbReference type="GO" id="GO:0030151">
    <property type="term" value="F:molybdenum ion binding"/>
    <property type="evidence" value="ECO:0007669"/>
    <property type="project" value="InterPro"/>
</dbReference>
<comment type="caution">
    <text evidence="2">The sequence shown here is derived from an EMBL/GenBank/DDBJ whole genome shotgun (WGS) entry which is preliminary data.</text>
</comment>
<evidence type="ECO:0000313" key="3">
    <source>
        <dbReference type="Proteomes" id="UP001138661"/>
    </source>
</evidence>
<dbReference type="GO" id="GO:0030170">
    <property type="term" value="F:pyridoxal phosphate binding"/>
    <property type="evidence" value="ECO:0007669"/>
    <property type="project" value="InterPro"/>
</dbReference>
<accession>A0A9X1K2J2</accession>
<protein>
    <submittedName>
        <fullName evidence="2">MOSC domain-containing protein</fullName>
    </submittedName>
</protein>
<dbReference type="PROSITE" id="PS51340">
    <property type="entry name" value="MOSC"/>
    <property type="match status" value="1"/>
</dbReference>
<dbReference type="PANTHER" id="PTHR36930">
    <property type="entry name" value="METAL-SULFUR CLUSTER BIOSYNTHESIS PROTEINS YUAD-RELATED"/>
    <property type="match status" value="1"/>
</dbReference>
<dbReference type="InterPro" id="IPR052716">
    <property type="entry name" value="MOSC_domain"/>
</dbReference>
<sequence length="198" mass="21530">MPALMPTSYTGEITWLGRVIDSDKTLRAEPLRSADLTFTGIEGECHGGLTRPSCVRTKAQYARGTEIRNVRQLSVLSFEELAQIADRMGLSEFDPAWVGASMVIRGIPDFTHVPPSSRLQMPSGATITVDMENRPCVLPGRVIENEKSGSGAAFKTAAKDRRGVTAWVEREGPVAVGDAVTLHIPDQPVWAHFGEART</sequence>
<name>A0A9X1K2J2_9RHOB</name>
<dbReference type="Pfam" id="PF03473">
    <property type="entry name" value="MOSC"/>
    <property type="match status" value="1"/>
</dbReference>
<dbReference type="RefSeq" id="WP_219500678.1">
    <property type="nucleotide sequence ID" value="NZ_JAHXDN010000002.1"/>
</dbReference>
<gene>
    <name evidence="2" type="ORF">KX928_07545</name>
</gene>
<dbReference type="AlphaFoldDB" id="A0A9X1K2J2"/>
<evidence type="ECO:0000313" key="2">
    <source>
        <dbReference type="EMBL" id="MBW4707637.1"/>
    </source>
</evidence>
<dbReference type="InterPro" id="IPR005302">
    <property type="entry name" value="MoCF_Sase_C"/>
</dbReference>
<keyword evidence="3" id="KW-1185">Reference proteome</keyword>